<dbReference type="Proteomes" id="UP000279259">
    <property type="component" value="Unassembled WGS sequence"/>
</dbReference>
<dbReference type="InterPro" id="IPR001623">
    <property type="entry name" value="DnaJ_domain"/>
</dbReference>
<evidence type="ECO:0000313" key="4">
    <source>
        <dbReference type="Proteomes" id="UP000279259"/>
    </source>
</evidence>
<evidence type="ECO:0000313" key="3">
    <source>
        <dbReference type="EMBL" id="RSH90356.1"/>
    </source>
</evidence>
<dbReference type="InterPro" id="IPR036869">
    <property type="entry name" value="J_dom_sf"/>
</dbReference>
<dbReference type="AlphaFoldDB" id="A0A427YGV6"/>
<feature type="domain" description="J" evidence="2">
    <location>
        <begin position="46"/>
        <end position="110"/>
    </location>
</feature>
<comment type="caution">
    <text evidence="3">The sequence shown here is derived from an EMBL/GenBank/DDBJ whole genome shotgun (WGS) entry which is preliminary data.</text>
</comment>
<dbReference type="OrthoDB" id="445556at2759"/>
<proteinExistence type="predicted"/>
<dbReference type="Gene3D" id="1.10.287.110">
    <property type="entry name" value="DnaJ domain"/>
    <property type="match status" value="1"/>
</dbReference>
<accession>A0A427YGV6</accession>
<protein>
    <recommendedName>
        <fullName evidence="2">J domain-containing protein</fullName>
    </recommendedName>
</protein>
<dbReference type="SMART" id="SM00271">
    <property type="entry name" value="DnaJ"/>
    <property type="match status" value="1"/>
</dbReference>
<dbReference type="STRING" id="1890683.A0A427YGV6"/>
<dbReference type="Pfam" id="PF00226">
    <property type="entry name" value="DnaJ"/>
    <property type="match status" value="1"/>
</dbReference>
<dbReference type="PANTHER" id="PTHR44144:SF1">
    <property type="entry name" value="DNAJ HOMOLOG SUBFAMILY C MEMBER 9"/>
    <property type="match status" value="1"/>
</dbReference>
<dbReference type="SUPFAM" id="SSF46565">
    <property type="entry name" value="Chaperone J-domain"/>
    <property type="match status" value="1"/>
</dbReference>
<keyword evidence="4" id="KW-1185">Reference proteome</keyword>
<dbReference type="PANTHER" id="PTHR44144">
    <property type="entry name" value="DNAJ HOMOLOG SUBFAMILY C MEMBER 9"/>
    <property type="match status" value="1"/>
</dbReference>
<name>A0A427YGV6_9TREE</name>
<reference evidence="3 4" key="1">
    <citation type="submission" date="2018-11" db="EMBL/GenBank/DDBJ databases">
        <title>Genome sequence of Saitozyma podzolica DSM 27192.</title>
        <authorList>
            <person name="Aliyu H."/>
            <person name="Gorte O."/>
            <person name="Ochsenreither K."/>
        </authorList>
    </citation>
    <scope>NUCLEOTIDE SEQUENCE [LARGE SCALE GENOMIC DNA]</scope>
    <source>
        <strain evidence="3 4">DSM 27192</strain>
    </source>
</reference>
<organism evidence="3 4">
    <name type="scientific">Saitozyma podzolica</name>
    <dbReference type="NCBI Taxonomy" id="1890683"/>
    <lineage>
        <taxon>Eukaryota</taxon>
        <taxon>Fungi</taxon>
        <taxon>Dikarya</taxon>
        <taxon>Basidiomycota</taxon>
        <taxon>Agaricomycotina</taxon>
        <taxon>Tremellomycetes</taxon>
        <taxon>Tremellales</taxon>
        <taxon>Trimorphomycetaceae</taxon>
        <taxon>Saitozyma</taxon>
    </lineage>
</organism>
<evidence type="ECO:0000256" key="1">
    <source>
        <dbReference type="SAM" id="MobiDB-lite"/>
    </source>
</evidence>
<dbReference type="PRINTS" id="PR00625">
    <property type="entry name" value="JDOMAIN"/>
</dbReference>
<evidence type="ECO:0000259" key="2">
    <source>
        <dbReference type="PROSITE" id="PS50076"/>
    </source>
</evidence>
<dbReference type="GO" id="GO:0005634">
    <property type="term" value="C:nucleus"/>
    <property type="evidence" value="ECO:0007669"/>
    <property type="project" value="TreeGrafter"/>
</dbReference>
<dbReference type="CDD" id="cd06257">
    <property type="entry name" value="DnaJ"/>
    <property type="match status" value="1"/>
</dbReference>
<dbReference type="InterPro" id="IPR052594">
    <property type="entry name" value="J_domain-containing_protein"/>
</dbReference>
<dbReference type="EMBL" id="RSCD01000011">
    <property type="protein sequence ID" value="RSH90356.1"/>
    <property type="molecule type" value="Genomic_DNA"/>
</dbReference>
<dbReference type="PROSITE" id="PS50076">
    <property type="entry name" value="DNAJ_2"/>
    <property type="match status" value="1"/>
</dbReference>
<sequence length="269" mass="29999">MPRMAVRYAHAHAAAAEEPSDPDPGPSRPRDPYRFPQSGRGGGPPDPFEVLGLDRSADEAQIKRQYYKLAKMVHPDSSHPSSSPTDFATLHKAYTLLSEPSSRSMYLSTGYGWSTGTTSNPMSWSDAQMRAEVASRRRGGAAAWGPGHRGYRDSDAGRGAWNHSWDDGYGFQPTGTGEERYMSNSRFLALLGAISVVTAWAQYHRAGWAADTHRELLDRQHANASYALAEARQEAALHGKERRERIRRRVREQAVLKEVERMEKGHDVH</sequence>
<dbReference type="GO" id="GO:0005737">
    <property type="term" value="C:cytoplasm"/>
    <property type="evidence" value="ECO:0007669"/>
    <property type="project" value="TreeGrafter"/>
</dbReference>
<feature type="region of interest" description="Disordered" evidence="1">
    <location>
        <begin position="1"/>
        <end position="55"/>
    </location>
</feature>
<dbReference type="GO" id="GO:0031072">
    <property type="term" value="F:heat shock protein binding"/>
    <property type="evidence" value="ECO:0007669"/>
    <property type="project" value="TreeGrafter"/>
</dbReference>
<gene>
    <name evidence="3" type="ORF">EHS25_001690</name>
</gene>